<sequence length="109" mass="12454">MSPLPVVDWCPVTSPAAQTLAANDTLAQRIPSEITYIPCRKSFFWYSIEWVAAYYWAAAVKEVTEKESPEEEDLGKVIFGLMGFCICPLETPARLLWSTSFFRHKLMLF</sequence>
<proteinExistence type="predicted"/>
<dbReference type="AlphaFoldDB" id="A0ABD3A2R9"/>
<gene>
    <name evidence="1" type="ORF">ACH5RR_014412</name>
</gene>
<keyword evidence="2" id="KW-1185">Reference proteome</keyword>
<accession>A0ABD3A2R9</accession>
<reference evidence="1 2" key="1">
    <citation type="submission" date="2024-11" db="EMBL/GenBank/DDBJ databases">
        <title>A near-complete genome assembly of Cinchona calisaya.</title>
        <authorList>
            <person name="Lian D.C."/>
            <person name="Zhao X.W."/>
            <person name="Wei L."/>
        </authorList>
    </citation>
    <scope>NUCLEOTIDE SEQUENCE [LARGE SCALE GENOMIC DNA]</scope>
    <source>
        <tissue evidence="1">Nenye</tissue>
    </source>
</reference>
<dbReference type="EMBL" id="JBJUIK010000006">
    <property type="protein sequence ID" value="KAL3526040.1"/>
    <property type="molecule type" value="Genomic_DNA"/>
</dbReference>
<protein>
    <submittedName>
        <fullName evidence="1">Uncharacterized protein</fullName>
    </submittedName>
</protein>
<name>A0ABD3A2R9_9GENT</name>
<dbReference type="Proteomes" id="UP001630127">
    <property type="component" value="Unassembled WGS sequence"/>
</dbReference>
<organism evidence="1 2">
    <name type="scientific">Cinchona calisaya</name>
    <dbReference type="NCBI Taxonomy" id="153742"/>
    <lineage>
        <taxon>Eukaryota</taxon>
        <taxon>Viridiplantae</taxon>
        <taxon>Streptophyta</taxon>
        <taxon>Embryophyta</taxon>
        <taxon>Tracheophyta</taxon>
        <taxon>Spermatophyta</taxon>
        <taxon>Magnoliopsida</taxon>
        <taxon>eudicotyledons</taxon>
        <taxon>Gunneridae</taxon>
        <taxon>Pentapetalae</taxon>
        <taxon>asterids</taxon>
        <taxon>lamiids</taxon>
        <taxon>Gentianales</taxon>
        <taxon>Rubiaceae</taxon>
        <taxon>Cinchonoideae</taxon>
        <taxon>Cinchoneae</taxon>
        <taxon>Cinchona</taxon>
    </lineage>
</organism>
<evidence type="ECO:0000313" key="1">
    <source>
        <dbReference type="EMBL" id="KAL3526040.1"/>
    </source>
</evidence>
<comment type="caution">
    <text evidence="1">The sequence shown here is derived from an EMBL/GenBank/DDBJ whole genome shotgun (WGS) entry which is preliminary data.</text>
</comment>
<evidence type="ECO:0000313" key="2">
    <source>
        <dbReference type="Proteomes" id="UP001630127"/>
    </source>
</evidence>